<evidence type="ECO:0000313" key="1">
    <source>
        <dbReference type="EMBL" id="QHU14977.1"/>
    </source>
</evidence>
<protein>
    <submittedName>
        <fullName evidence="1">Uncharacterized protein</fullName>
    </submittedName>
</protein>
<name>A0A6C0KE10_9ZZZZ</name>
<dbReference type="EMBL" id="MN740848">
    <property type="protein sequence ID" value="QHU14977.1"/>
    <property type="molecule type" value="Genomic_DNA"/>
</dbReference>
<organism evidence="1">
    <name type="scientific">viral metagenome</name>
    <dbReference type="NCBI Taxonomy" id="1070528"/>
    <lineage>
        <taxon>unclassified sequences</taxon>
        <taxon>metagenomes</taxon>
        <taxon>organismal metagenomes</taxon>
    </lineage>
</organism>
<reference evidence="1" key="1">
    <citation type="journal article" date="2020" name="Nature">
        <title>Giant virus diversity and host interactions through global metagenomics.</title>
        <authorList>
            <person name="Schulz F."/>
            <person name="Roux S."/>
            <person name="Paez-Espino D."/>
            <person name="Jungbluth S."/>
            <person name="Walsh D.A."/>
            <person name="Denef V.J."/>
            <person name="McMahon K.D."/>
            <person name="Konstantinidis K.T."/>
            <person name="Eloe-Fadrosh E.A."/>
            <person name="Kyrpides N.C."/>
            <person name="Woyke T."/>
        </authorList>
    </citation>
    <scope>NUCLEOTIDE SEQUENCE</scope>
    <source>
        <strain evidence="1">GVMAG-S-1102244-55</strain>
    </source>
</reference>
<proteinExistence type="predicted"/>
<dbReference type="AlphaFoldDB" id="A0A6C0KE10"/>
<sequence>MSLLDITMDKKNVQNRFFQKTFFFILGPKIDSLECCREFLKSFRKKLLPELKKRHYGLIFYPKLLKNKMDI</sequence>
<accession>A0A6C0KE10</accession>